<protein>
    <submittedName>
        <fullName evidence="1">Uncharacterized protein</fullName>
    </submittedName>
</protein>
<comment type="caution">
    <text evidence="1">The sequence shown here is derived from an EMBL/GenBank/DDBJ whole genome shotgun (WGS) entry which is preliminary data.</text>
</comment>
<sequence length="76" mass="7750">SWWRRQRGGGSVGVQRIDDNVGRGHGGRTMILGGCGLFIFVGSGSGVGFDGGRGGDAGCGSSNVGYAENCDRDSQL</sequence>
<dbReference type="Proteomes" id="UP000594638">
    <property type="component" value="Unassembled WGS sequence"/>
</dbReference>
<feature type="non-terminal residue" evidence="1">
    <location>
        <position position="1"/>
    </location>
</feature>
<dbReference type="EMBL" id="CACTIH010000339">
    <property type="protein sequence ID" value="CAA2959669.1"/>
    <property type="molecule type" value="Genomic_DNA"/>
</dbReference>
<keyword evidence="2" id="KW-1185">Reference proteome</keyword>
<accession>A0A8S0Q4E4</accession>
<dbReference type="AlphaFoldDB" id="A0A8S0Q4E4"/>
<dbReference type="Gramene" id="OE9A056516T1">
    <property type="protein sequence ID" value="OE9A056516C1"/>
    <property type="gene ID" value="OE9A056516"/>
</dbReference>
<gene>
    <name evidence="1" type="ORF">OLEA9_A056516</name>
</gene>
<reference evidence="1 2" key="1">
    <citation type="submission" date="2019-12" db="EMBL/GenBank/DDBJ databases">
        <authorList>
            <person name="Alioto T."/>
            <person name="Alioto T."/>
            <person name="Gomez Garrido J."/>
        </authorList>
    </citation>
    <scope>NUCLEOTIDE SEQUENCE [LARGE SCALE GENOMIC DNA]</scope>
</reference>
<name>A0A8S0Q4E4_OLEEU</name>
<evidence type="ECO:0000313" key="1">
    <source>
        <dbReference type="EMBL" id="CAA2959669.1"/>
    </source>
</evidence>
<organism evidence="1 2">
    <name type="scientific">Olea europaea subsp. europaea</name>
    <dbReference type="NCBI Taxonomy" id="158383"/>
    <lineage>
        <taxon>Eukaryota</taxon>
        <taxon>Viridiplantae</taxon>
        <taxon>Streptophyta</taxon>
        <taxon>Embryophyta</taxon>
        <taxon>Tracheophyta</taxon>
        <taxon>Spermatophyta</taxon>
        <taxon>Magnoliopsida</taxon>
        <taxon>eudicotyledons</taxon>
        <taxon>Gunneridae</taxon>
        <taxon>Pentapetalae</taxon>
        <taxon>asterids</taxon>
        <taxon>lamiids</taxon>
        <taxon>Lamiales</taxon>
        <taxon>Oleaceae</taxon>
        <taxon>Oleeae</taxon>
        <taxon>Olea</taxon>
    </lineage>
</organism>
<evidence type="ECO:0000313" key="2">
    <source>
        <dbReference type="Proteomes" id="UP000594638"/>
    </source>
</evidence>
<proteinExistence type="predicted"/>